<comment type="caution">
    <text evidence="2">The sequence shown here is derived from an EMBL/GenBank/DDBJ whole genome shotgun (WGS) entry which is preliminary data.</text>
</comment>
<name>A0A2W0HCP7_9BACI</name>
<evidence type="ECO:0000256" key="1">
    <source>
        <dbReference type="SAM" id="SignalP"/>
    </source>
</evidence>
<keyword evidence="3" id="KW-1185">Reference proteome</keyword>
<accession>A0A2W0HCP7</accession>
<proteinExistence type="predicted"/>
<gene>
    <name evidence="2" type="ORF">CR205_08735</name>
</gene>
<organism evidence="2 3">
    <name type="scientific">Alteribacter lacisalsi</name>
    <dbReference type="NCBI Taxonomy" id="2045244"/>
    <lineage>
        <taxon>Bacteria</taxon>
        <taxon>Bacillati</taxon>
        <taxon>Bacillota</taxon>
        <taxon>Bacilli</taxon>
        <taxon>Bacillales</taxon>
        <taxon>Bacillaceae</taxon>
        <taxon>Alteribacter</taxon>
    </lineage>
</organism>
<dbReference type="AlphaFoldDB" id="A0A2W0HCP7"/>
<evidence type="ECO:0000313" key="2">
    <source>
        <dbReference type="EMBL" id="PYZ98646.1"/>
    </source>
</evidence>
<feature type="chain" id="PRO_5015853882" description="DUF1002 domain-containing protein" evidence="1">
    <location>
        <begin position="28"/>
        <end position="300"/>
    </location>
</feature>
<evidence type="ECO:0008006" key="4">
    <source>
        <dbReference type="Google" id="ProtNLM"/>
    </source>
</evidence>
<dbReference type="InterPro" id="IPR009343">
    <property type="entry name" value="DUF1002"/>
</dbReference>
<dbReference type="Pfam" id="PF06207">
    <property type="entry name" value="DUF1002"/>
    <property type="match status" value="1"/>
</dbReference>
<dbReference type="Proteomes" id="UP000248066">
    <property type="component" value="Unassembled WGS sequence"/>
</dbReference>
<protein>
    <recommendedName>
        <fullName evidence="4">DUF1002 domain-containing protein</fullName>
    </recommendedName>
</protein>
<feature type="signal peptide" evidence="1">
    <location>
        <begin position="1"/>
        <end position="27"/>
    </location>
</feature>
<sequence length="300" mass="33235">MKSKLFKSTMAVFAGWFAFASISFADAAPGDVIVTLGEDLNSDQRSKLLDEMEVNEDEVLLVEVTNEEEHHYLGDYISASRIGTNALSSTKITLLEEGEGVNVETNRIDWVTEAMYANALVTAGVEDADIYVTAPFNVSGTAALTGLIKAYELSTDEVIPEEQKQVANEEMVKTAQLGENVGVDKAAELMTRIKEEIAEGNVETEEDLRDLIDRIARELGIELTEDEKNGLVSLFQRMQNLDIDWNQVQDQIGKIRDNLSEFLASEEGQGLIDSILNFFNSLIDAIRSWVSSNVIIPFKN</sequence>
<evidence type="ECO:0000313" key="3">
    <source>
        <dbReference type="Proteomes" id="UP000248066"/>
    </source>
</evidence>
<keyword evidence="1" id="KW-0732">Signal</keyword>
<dbReference type="OrthoDB" id="9810153at2"/>
<reference evidence="2 3" key="1">
    <citation type="submission" date="2017-10" db="EMBL/GenBank/DDBJ databases">
        <title>Bacillus sp. nov., a halophilic bacterium isolated from a Yangshapao Lake.</title>
        <authorList>
            <person name="Wang H."/>
        </authorList>
    </citation>
    <scope>NUCLEOTIDE SEQUENCE [LARGE SCALE GENOMIC DNA]</scope>
    <source>
        <strain evidence="2 3">YSP-3</strain>
    </source>
</reference>
<dbReference type="RefSeq" id="WP_110518710.1">
    <property type="nucleotide sequence ID" value="NZ_PDOF01000001.1"/>
</dbReference>
<dbReference type="EMBL" id="PDOF01000001">
    <property type="protein sequence ID" value="PYZ98646.1"/>
    <property type="molecule type" value="Genomic_DNA"/>
</dbReference>